<evidence type="ECO:0000256" key="6">
    <source>
        <dbReference type="ARBA" id="ARBA00023136"/>
    </source>
</evidence>
<dbReference type="InterPro" id="IPR003400">
    <property type="entry name" value="ExbD"/>
</dbReference>
<dbReference type="Gene3D" id="3.30.420.270">
    <property type="match status" value="1"/>
</dbReference>
<evidence type="ECO:0000256" key="5">
    <source>
        <dbReference type="ARBA" id="ARBA00022989"/>
    </source>
</evidence>
<feature type="transmembrane region" description="Helical" evidence="8">
    <location>
        <begin position="16"/>
        <end position="37"/>
    </location>
</feature>
<keyword evidence="4 7" id="KW-0812">Transmembrane</keyword>
<accession>A0ABU1AEW9</accession>
<comment type="caution">
    <text evidence="9">The sequence shown here is derived from an EMBL/GenBank/DDBJ whole genome shotgun (WGS) entry which is preliminary data.</text>
</comment>
<name>A0ABU1AEW9_9BACT</name>
<keyword evidence="6 8" id="KW-0472">Membrane</keyword>
<comment type="similarity">
    <text evidence="2 7">Belongs to the ExbD/TolR family.</text>
</comment>
<evidence type="ECO:0000313" key="9">
    <source>
        <dbReference type="EMBL" id="MDQ8193069.1"/>
    </source>
</evidence>
<keyword evidence="7" id="KW-0653">Protein transport</keyword>
<reference evidence="9 10" key="1">
    <citation type="submission" date="2023-04" db="EMBL/GenBank/DDBJ databases">
        <title>A novel bacteria isolated from coastal sediment.</title>
        <authorList>
            <person name="Liu X.-J."/>
            <person name="Du Z.-J."/>
        </authorList>
    </citation>
    <scope>NUCLEOTIDE SEQUENCE [LARGE SCALE GENOMIC DNA]</scope>
    <source>
        <strain evidence="9 10">SDUM461004</strain>
    </source>
</reference>
<evidence type="ECO:0000313" key="10">
    <source>
        <dbReference type="Proteomes" id="UP001243717"/>
    </source>
</evidence>
<gene>
    <name evidence="9" type="ORF">QEH59_01435</name>
</gene>
<evidence type="ECO:0000256" key="2">
    <source>
        <dbReference type="ARBA" id="ARBA00005811"/>
    </source>
</evidence>
<sequence length="135" mass="15140">MDVSSELINRRRRQPVINIVPLVDVLTVLLFFFLVTMQFKQVSSLNITVPKIETAGENEIQEQVVIALSPAGAFFLNDRPLSKSALEAAIKVAGELTPDLPVLLVADEEVPLRYVTEVMDICRSHQLNKIRLQSR</sequence>
<keyword evidence="3" id="KW-1003">Cell membrane</keyword>
<dbReference type="Pfam" id="PF02472">
    <property type="entry name" value="ExbD"/>
    <property type="match status" value="1"/>
</dbReference>
<protein>
    <submittedName>
        <fullName evidence="9">Biopolymer transporter ExbD</fullName>
    </submittedName>
</protein>
<dbReference type="PANTHER" id="PTHR30558">
    <property type="entry name" value="EXBD MEMBRANE COMPONENT OF PMF-DRIVEN MACROMOLECULE IMPORT SYSTEM"/>
    <property type="match status" value="1"/>
</dbReference>
<proteinExistence type="inferred from homology"/>
<evidence type="ECO:0000256" key="1">
    <source>
        <dbReference type="ARBA" id="ARBA00004162"/>
    </source>
</evidence>
<evidence type="ECO:0000256" key="4">
    <source>
        <dbReference type="ARBA" id="ARBA00022692"/>
    </source>
</evidence>
<keyword evidence="5 8" id="KW-1133">Transmembrane helix</keyword>
<comment type="subcellular location">
    <subcellularLocation>
        <location evidence="1">Cell membrane</location>
        <topology evidence="1">Single-pass membrane protein</topology>
    </subcellularLocation>
    <subcellularLocation>
        <location evidence="7">Cell membrane</location>
        <topology evidence="7">Single-pass type II membrane protein</topology>
    </subcellularLocation>
</comment>
<dbReference type="RefSeq" id="WP_308983578.1">
    <property type="nucleotide sequence ID" value="NZ_JARXIC010000002.1"/>
</dbReference>
<organism evidence="9 10">
    <name type="scientific">Thalassobacterium sedimentorum</name>
    <dbReference type="NCBI Taxonomy" id="3041258"/>
    <lineage>
        <taxon>Bacteria</taxon>
        <taxon>Pseudomonadati</taxon>
        <taxon>Verrucomicrobiota</taxon>
        <taxon>Opitutia</taxon>
        <taxon>Puniceicoccales</taxon>
        <taxon>Coraliomargaritaceae</taxon>
        <taxon>Thalassobacterium</taxon>
    </lineage>
</organism>
<evidence type="ECO:0000256" key="7">
    <source>
        <dbReference type="RuleBase" id="RU003879"/>
    </source>
</evidence>
<evidence type="ECO:0000256" key="8">
    <source>
        <dbReference type="SAM" id="Phobius"/>
    </source>
</evidence>
<dbReference type="EMBL" id="JARXIC010000002">
    <property type="protein sequence ID" value="MDQ8193069.1"/>
    <property type="molecule type" value="Genomic_DNA"/>
</dbReference>
<keyword evidence="10" id="KW-1185">Reference proteome</keyword>
<evidence type="ECO:0000256" key="3">
    <source>
        <dbReference type="ARBA" id="ARBA00022475"/>
    </source>
</evidence>
<dbReference type="Proteomes" id="UP001243717">
    <property type="component" value="Unassembled WGS sequence"/>
</dbReference>
<keyword evidence="7" id="KW-0813">Transport</keyword>